<dbReference type="FunFam" id="3.40.50.150:FF:000057">
    <property type="entry name" value="O-methyltransferase ZRP4"/>
    <property type="match status" value="1"/>
</dbReference>
<evidence type="ECO:0000256" key="4">
    <source>
        <dbReference type="ARBA" id="ARBA00050968"/>
    </source>
</evidence>
<evidence type="ECO:0000259" key="8">
    <source>
        <dbReference type="Pfam" id="PF08100"/>
    </source>
</evidence>
<dbReference type="InterPro" id="IPR016461">
    <property type="entry name" value="COMT-like"/>
</dbReference>
<evidence type="ECO:0000256" key="5">
    <source>
        <dbReference type="ARBA" id="ARBA00066355"/>
    </source>
</evidence>
<dbReference type="SUPFAM" id="SSF53335">
    <property type="entry name" value="S-adenosyl-L-methionine-dependent methyltransferases"/>
    <property type="match status" value="1"/>
</dbReference>
<keyword evidence="10" id="KW-1185">Reference proteome</keyword>
<evidence type="ECO:0000256" key="1">
    <source>
        <dbReference type="ARBA" id="ARBA00022603"/>
    </source>
</evidence>
<evidence type="ECO:0000313" key="9">
    <source>
        <dbReference type="EMBL" id="KAK7276087.1"/>
    </source>
</evidence>
<comment type="catalytic activity">
    <reaction evidence="4">
        <text>a 7-hydroxyisoflavone + S-adenosyl-L-methionine = a 7-methoxyisoflavone + S-adenosyl-L-homocysteine + H(+)</text>
        <dbReference type="Rhea" id="RHEA:17933"/>
        <dbReference type="ChEBI" id="CHEBI:15378"/>
        <dbReference type="ChEBI" id="CHEBI:55465"/>
        <dbReference type="ChEBI" id="CHEBI:57856"/>
        <dbReference type="ChEBI" id="CHEBI:59789"/>
        <dbReference type="ChEBI" id="CHEBI:140356"/>
        <dbReference type="EC" id="2.1.1.150"/>
    </reaction>
</comment>
<dbReference type="EMBL" id="JAYWIO010000003">
    <property type="protein sequence ID" value="KAK7276087.1"/>
    <property type="molecule type" value="Genomic_DNA"/>
</dbReference>
<dbReference type="PROSITE" id="PS51683">
    <property type="entry name" value="SAM_OMT_II"/>
    <property type="match status" value="1"/>
</dbReference>
<keyword evidence="1" id="KW-0489">Methyltransferase</keyword>
<dbReference type="GO" id="GO:0009717">
    <property type="term" value="P:isoflavonoid biosynthetic process"/>
    <property type="evidence" value="ECO:0007669"/>
    <property type="project" value="UniProtKB-ARBA"/>
</dbReference>
<feature type="domain" description="O-methyltransferase C-terminal" evidence="7">
    <location>
        <begin position="140"/>
        <end position="350"/>
    </location>
</feature>
<dbReference type="PIRSF" id="PIRSF005739">
    <property type="entry name" value="O-mtase"/>
    <property type="match status" value="1"/>
</dbReference>
<dbReference type="FunFam" id="1.10.10.10:FF:000213">
    <property type="entry name" value="Coniferyl alcohol 9-O-methyltransferase"/>
    <property type="match status" value="1"/>
</dbReference>
<dbReference type="Gene3D" id="3.40.50.150">
    <property type="entry name" value="Vaccinia Virus protein VP39"/>
    <property type="match status" value="1"/>
</dbReference>
<dbReference type="SUPFAM" id="SSF46785">
    <property type="entry name" value="Winged helix' DNA-binding domain"/>
    <property type="match status" value="1"/>
</dbReference>
<dbReference type="Gene3D" id="1.10.10.10">
    <property type="entry name" value="Winged helix-like DNA-binding domain superfamily/Winged helix DNA-binding domain"/>
    <property type="match status" value="1"/>
</dbReference>
<dbReference type="InterPro" id="IPR029063">
    <property type="entry name" value="SAM-dependent_MTases_sf"/>
</dbReference>
<feature type="active site" description="Proton acceptor" evidence="6">
    <location>
        <position position="271"/>
    </location>
</feature>
<dbReference type="InterPro" id="IPR036388">
    <property type="entry name" value="WH-like_DNA-bd_sf"/>
</dbReference>
<keyword evidence="2" id="KW-0808">Transferase</keyword>
<dbReference type="GO" id="GO:0033800">
    <property type="term" value="F:isoflavone 7-O-methyltransferase activity"/>
    <property type="evidence" value="ECO:0007669"/>
    <property type="project" value="UniProtKB-EC"/>
</dbReference>
<organism evidence="9 10">
    <name type="scientific">Crotalaria pallida</name>
    <name type="common">Smooth rattlebox</name>
    <name type="synonym">Crotalaria striata</name>
    <dbReference type="NCBI Taxonomy" id="3830"/>
    <lineage>
        <taxon>Eukaryota</taxon>
        <taxon>Viridiplantae</taxon>
        <taxon>Streptophyta</taxon>
        <taxon>Embryophyta</taxon>
        <taxon>Tracheophyta</taxon>
        <taxon>Spermatophyta</taxon>
        <taxon>Magnoliopsida</taxon>
        <taxon>eudicotyledons</taxon>
        <taxon>Gunneridae</taxon>
        <taxon>Pentapetalae</taxon>
        <taxon>rosids</taxon>
        <taxon>fabids</taxon>
        <taxon>Fabales</taxon>
        <taxon>Fabaceae</taxon>
        <taxon>Papilionoideae</taxon>
        <taxon>50 kb inversion clade</taxon>
        <taxon>genistoids sensu lato</taxon>
        <taxon>core genistoids</taxon>
        <taxon>Crotalarieae</taxon>
        <taxon>Crotalaria</taxon>
    </lineage>
</organism>
<keyword evidence="3" id="KW-0949">S-adenosyl-L-methionine</keyword>
<dbReference type="PANTHER" id="PTHR11746">
    <property type="entry name" value="O-METHYLTRANSFERASE"/>
    <property type="match status" value="1"/>
</dbReference>
<reference evidence="9 10" key="1">
    <citation type="submission" date="2024-01" db="EMBL/GenBank/DDBJ databases">
        <title>The genomes of 5 underutilized Papilionoideae crops provide insights into root nodulation and disease resistanc.</title>
        <authorList>
            <person name="Yuan L."/>
        </authorList>
    </citation>
    <scope>NUCLEOTIDE SEQUENCE [LARGE SCALE GENOMIC DNA]</scope>
    <source>
        <strain evidence="9">ZHUSHIDOU_FW_LH</strain>
        <tissue evidence="9">Leaf</tissue>
    </source>
</reference>
<evidence type="ECO:0000256" key="2">
    <source>
        <dbReference type="ARBA" id="ARBA00022679"/>
    </source>
</evidence>
<evidence type="ECO:0000259" key="7">
    <source>
        <dbReference type="Pfam" id="PF00891"/>
    </source>
</evidence>
<dbReference type="AlphaFoldDB" id="A0AAN9FGQ5"/>
<sequence>MASPQSGKHDANNNINTLLRAQTHVWNHIFSFINSMSLKCAVDLGIPDVIHDYGKPMPLSQLIASLPIHPSKTSCIPRLMRILTHSGFFSQQHNNIVTENNEPEVEYVLTDASLLLLKDNSLSMTPFLNAMLDPVFTKPWHQLSTWFKNSDLTSFETAHGMMVWDYACHDPKLNHLFNDAMATDAGLVTAVLMEKCKEVFDGLESLVDVGGGTGAVAKAIASSFPQLECIVFDQPHVVAGLQGSDNLKYVGGNMFEAVPPANAILLKWVLHDWNDEECVNILKKCKEEITSKGKQGKVIIIDMVISENEKRDRESVETQLFFDMQMMVMATGKERNEKEWAKLIFFAGFNNYKIYPVLGVRSLIEIHP</sequence>
<dbReference type="InterPro" id="IPR012967">
    <property type="entry name" value="COMT_dimerisation"/>
</dbReference>
<dbReference type="Pfam" id="PF00891">
    <property type="entry name" value="Methyltransf_2"/>
    <property type="match status" value="1"/>
</dbReference>
<dbReference type="InterPro" id="IPR036390">
    <property type="entry name" value="WH_DNA-bd_sf"/>
</dbReference>
<gene>
    <name evidence="9" type="ORF">RIF29_17220</name>
</gene>
<protein>
    <recommendedName>
        <fullName evidence="5">isoflavone 7-O-methyltransferase</fullName>
        <ecNumber evidence="5">2.1.1.150</ecNumber>
    </recommendedName>
</protein>
<dbReference type="EC" id="2.1.1.150" evidence="5"/>
<dbReference type="Pfam" id="PF08100">
    <property type="entry name" value="Dimerisation"/>
    <property type="match status" value="1"/>
</dbReference>
<feature type="domain" description="O-methyltransferase dimerisation" evidence="8">
    <location>
        <begin position="26"/>
        <end position="119"/>
    </location>
</feature>
<evidence type="ECO:0000313" key="10">
    <source>
        <dbReference type="Proteomes" id="UP001372338"/>
    </source>
</evidence>
<evidence type="ECO:0000256" key="6">
    <source>
        <dbReference type="PIRSR" id="PIRSR005739-1"/>
    </source>
</evidence>
<dbReference type="GO" id="GO:0046983">
    <property type="term" value="F:protein dimerization activity"/>
    <property type="evidence" value="ECO:0007669"/>
    <property type="project" value="InterPro"/>
</dbReference>
<dbReference type="InterPro" id="IPR001077">
    <property type="entry name" value="COMT_C"/>
</dbReference>
<accession>A0AAN9FGQ5</accession>
<dbReference type="Proteomes" id="UP001372338">
    <property type="component" value="Unassembled WGS sequence"/>
</dbReference>
<name>A0AAN9FGQ5_CROPI</name>
<evidence type="ECO:0000256" key="3">
    <source>
        <dbReference type="ARBA" id="ARBA00022691"/>
    </source>
</evidence>
<dbReference type="GO" id="GO:0032259">
    <property type="term" value="P:methylation"/>
    <property type="evidence" value="ECO:0007669"/>
    <property type="project" value="UniProtKB-KW"/>
</dbReference>
<proteinExistence type="predicted"/>
<comment type="caution">
    <text evidence="9">The sequence shown here is derived from an EMBL/GenBank/DDBJ whole genome shotgun (WGS) entry which is preliminary data.</text>
</comment>